<dbReference type="EC" id="1.14.14.18" evidence="2"/>
<feature type="binding site" evidence="9">
    <location>
        <position position="125"/>
    </location>
    <ligand>
        <name>heme b</name>
        <dbReference type="ChEBI" id="CHEBI:60344"/>
    </ligand>
</feature>
<dbReference type="RefSeq" id="WP_152591559.1">
    <property type="nucleotide sequence ID" value="NZ_CP045227.1"/>
</dbReference>
<dbReference type="GO" id="GO:0004392">
    <property type="term" value="F:heme oxygenase (decyclizing) activity"/>
    <property type="evidence" value="ECO:0007669"/>
    <property type="project" value="UniProtKB-EC"/>
</dbReference>
<keyword evidence="4 9" id="KW-0349">Heme</keyword>
<evidence type="ECO:0000256" key="1">
    <source>
        <dbReference type="ARBA" id="ARBA00006134"/>
    </source>
</evidence>
<evidence type="ECO:0000256" key="9">
    <source>
        <dbReference type="PIRSR" id="PIRSR000343-1"/>
    </source>
</evidence>
<dbReference type="PANTHER" id="PTHR10720">
    <property type="entry name" value="HEME OXYGENASE"/>
    <property type="match status" value="1"/>
</dbReference>
<keyword evidence="6" id="KW-0560">Oxidoreductase</keyword>
<evidence type="ECO:0000313" key="11">
    <source>
        <dbReference type="EMBL" id="QFS50672.1"/>
    </source>
</evidence>
<dbReference type="GO" id="GO:0006979">
    <property type="term" value="P:response to oxidative stress"/>
    <property type="evidence" value="ECO:0007669"/>
    <property type="project" value="TreeGrafter"/>
</dbReference>
<dbReference type="InterPro" id="IPR018207">
    <property type="entry name" value="Haem_oxygenase_CS"/>
</dbReference>
<dbReference type="FunFam" id="1.20.910.10:FF:000001">
    <property type="entry name" value="Heme oxygenase 1"/>
    <property type="match status" value="1"/>
</dbReference>
<evidence type="ECO:0000256" key="4">
    <source>
        <dbReference type="ARBA" id="ARBA00022617"/>
    </source>
</evidence>
<dbReference type="Proteomes" id="UP000326678">
    <property type="component" value="Chromosome Gxm2"/>
</dbReference>
<dbReference type="PIRSF" id="PIRSF000343">
    <property type="entry name" value="Haem_Oase"/>
    <property type="match status" value="1"/>
</dbReference>
<gene>
    <name evidence="11" type="ORF">GXM_08166</name>
</gene>
<dbReference type="PROSITE" id="PS00593">
    <property type="entry name" value="HEME_OXYGENASE"/>
    <property type="match status" value="1"/>
</dbReference>
<dbReference type="Gene3D" id="1.20.910.10">
    <property type="entry name" value="Heme oxygenase-like"/>
    <property type="match status" value="1"/>
</dbReference>
<name>A0A5P8WDQ3_9NOSO</name>
<comment type="catalytic activity">
    <reaction evidence="8">
        <text>heme b + 3 reduced [NADPH--hemoprotein reductase] + 3 O2 = biliverdin IXalpha + CO + Fe(2+) + 3 oxidized [NADPH--hemoprotein reductase] + 3 H2O + H(+)</text>
        <dbReference type="Rhea" id="RHEA:21764"/>
        <dbReference type="Rhea" id="RHEA-COMP:11964"/>
        <dbReference type="Rhea" id="RHEA-COMP:11965"/>
        <dbReference type="ChEBI" id="CHEBI:15377"/>
        <dbReference type="ChEBI" id="CHEBI:15378"/>
        <dbReference type="ChEBI" id="CHEBI:15379"/>
        <dbReference type="ChEBI" id="CHEBI:17245"/>
        <dbReference type="ChEBI" id="CHEBI:29033"/>
        <dbReference type="ChEBI" id="CHEBI:57618"/>
        <dbReference type="ChEBI" id="CHEBI:57991"/>
        <dbReference type="ChEBI" id="CHEBI:58210"/>
        <dbReference type="ChEBI" id="CHEBI:60344"/>
        <dbReference type="EC" id="1.14.14.18"/>
    </reaction>
</comment>
<evidence type="ECO:0000256" key="2">
    <source>
        <dbReference type="ARBA" id="ARBA00012360"/>
    </source>
</evidence>
<keyword evidence="5 10" id="KW-0479">Metal-binding</keyword>
<keyword evidence="7 10" id="KW-0408">Iron</keyword>
<evidence type="ECO:0000256" key="8">
    <source>
        <dbReference type="ARBA" id="ARBA00048328"/>
    </source>
</evidence>
<evidence type="ECO:0000256" key="5">
    <source>
        <dbReference type="ARBA" id="ARBA00022723"/>
    </source>
</evidence>
<dbReference type="GO" id="GO:0042167">
    <property type="term" value="P:heme catabolic process"/>
    <property type="evidence" value="ECO:0007669"/>
    <property type="project" value="TreeGrafter"/>
</dbReference>
<feature type="binding site" evidence="9">
    <location>
        <position position="176"/>
    </location>
    <ligand>
        <name>heme b</name>
        <dbReference type="ChEBI" id="CHEBI:60344"/>
    </ligand>
</feature>
<dbReference type="InterPro" id="IPR016053">
    <property type="entry name" value="Haem_Oase-like"/>
</dbReference>
<feature type="binding site" description="axial binding residue" evidence="10">
    <location>
        <position position="17"/>
    </location>
    <ligand>
        <name>heme b</name>
        <dbReference type="ChEBI" id="CHEBI:60344"/>
    </ligand>
    <ligandPart>
        <name>Fe</name>
        <dbReference type="ChEBI" id="CHEBI:18248"/>
    </ligandPart>
</feature>
<dbReference type="GO" id="GO:0006788">
    <property type="term" value="P:heme oxidation"/>
    <property type="evidence" value="ECO:0007669"/>
    <property type="project" value="InterPro"/>
</dbReference>
<accession>A0A5P8WDQ3</accession>
<evidence type="ECO:0000256" key="10">
    <source>
        <dbReference type="PIRSR" id="PIRSR000343-2"/>
    </source>
</evidence>
<dbReference type="SUPFAM" id="SSF48613">
    <property type="entry name" value="Heme oxygenase-like"/>
    <property type="match status" value="1"/>
</dbReference>
<keyword evidence="12" id="KW-1185">Reference proteome</keyword>
<evidence type="ECO:0000256" key="7">
    <source>
        <dbReference type="ARBA" id="ARBA00023004"/>
    </source>
</evidence>
<evidence type="ECO:0000256" key="6">
    <source>
        <dbReference type="ARBA" id="ARBA00023002"/>
    </source>
</evidence>
<proteinExistence type="inferred from homology"/>
<dbReference type="AlphaFoldDB" id="A0A5P8WDQ3"/>
<dbReference type="GO" id="GO:0015979">
    <property type="term" value="P:photosynthesis"/>
    <property type="evidence" value="ECO:0007669"/>
    <property type="project" value="UniProtKB-KW"/>
</dbReference>
<dbReference type="InterPro" id="IPR016084">
    <property type="entry name" value="Haem_Oase-like_multi-hlx"/>
</dbReference>
<comment type="similarity">
    <text evidence="1">Belongs to the heme oxygenase family.</text>
</comment>
<dbReference type="GO" id="GO:0046872">
    <property type="term" value="F:metal ion binding"/>
    <property type="evidence" value="ECO:0007669"/>
    <property type="project" value="UniProtKB-KW"/>
</dbReference>
<evidence type="ECO:0000313" key="12">
    <source>
        <dbReference type="Proteomes" id="UP000326678"/>
    </source>
</evidence>
<sequence>MSSHLDVRLREGTKHSHTLAENTAFMKCFLKGIVEKSFFRKLLADLYFVYNALEEQLEWYQHHPIIGMMYFPELHRKANLEKDLAYYYGENWRSQIVPSPAGHVYVARIREVGNTQPELLIAHAYTRYMGDLSGGQALRKIARSAMDLPPDCGTAMLEFEQITTPEARQEFKQQYRQALNFLPLDEAMIQKIVEEANYAFKLNRDVVHELEADVKAVIGEHVFDLITRQQLAGSTEHTSRNSAVEMKVVDYSI</sequence>
<dbReference type="PANTHER" id="PTHR10720:SF0">
    <property type="entry name" value="HEME OXYGENASE"/>
    <property type="match status" value="1"/>
</dbReference>
<evidence type="ECO:0000256" key="3">
    <source>
        <dbReference type="ARBA" id="ARBA00022531"/>
    </source>
</evidence>
<protein>
    <recommendedName>
        <fullName evidence="2">heme oxygenase (biliverdin-producing)</fullName>
        <ecNumber evidence="2">1.14.14.18</ecNumber>
    </recommendedName>
</protein>
<dbReference type="EMBL" id="CP045227">
    <property type="protein sequence ID" value="QFS50672.1"/>
    <property type="molecule type" value="Genomic_DNA"/>
</dbReference>
<dbReference type="Pfam" id="PF01126">
    <property type="entry name" value="Heme_oxygenase"/>
    <property type="match status" value="1"/>
</dbReference>
<reference evidence="11 12" key="1">
    <citation type="submission" date="2019-10" db="EMBL/GenBank/DDBJ databases">
        <title>Genomic and transcriptomic insights into the perfect genentic adaptation of a filamentous nitrogen-fixing cyanobacterium to rice fields.</title>
        <authorList>
            <person name="Chen Z."/>
        </authorList>
    </citation>
    <scope>NUCLEOTIDE SEQUENCE [LARGE SCALE GENOMIC DNA]</scope>
    <source>
        <strain evidence="11">CCNUC1</strain>
    </source>
</reference>
<dbReference type="InterPro" id="IPR002051">
    <property type="entry name" value="Haem_Oase"/>
</dbReference>
<dbReference type="CDD" id="cd19165">
    <property type="entry name" value="HemeO"/>
    <property type="match status" value="1"/>
</dbReference>
<keyword evidence="3" id="KW-0602">Photosynthesis</keyword>
<dbReference type="PRINTS" id="PR00088">
    <property type="entry name" value="HAEMOXYGNASE"/>
</dbReference>
<dbReference type="GO" id="GO:0020037">
    <property type="term" value="F:heme binding"/>
    <property type="evidence" value="ECO:0007669"/>
    <property type="project" value="TreeGrafter"/>
</dbReference>
<dbReference type="KEGG" id="nsh:GXM_08166"/>
<organism evidence="11 12">
    <name type="scientific">Nostoc sphaeroides CCNUC1</name>
    <dbReference type="NCBI Taxonomy" id="2653204"/>
    <lineage>
        <taxon>Bacteria</taxon>
        <taxon>Bacillati</taxon>
        <taxon>Cyanobacteriota</taxon>
        <taxon>Cyanophyceae</taxon>
        <taxon>Nostocales</taxon>
        <taxon>Nostocaceae</taxon>
        <taxon>Nostoc</taxon>
    </lineage>
</organism>
<feature type="binding site" evidence="9">
    <location>
        <position position="10"/>
    </location>
    <ligand>
        <name>heme b</name>
        <dbReference type="ChEBI" id="CHEBI:60344"/>
    </ligand>
</feature>